<evidence type="ECO:0000313" key="2">
    <source>
        <dbReference type="Proteomes" id="UP000244446"/>
    </source>
</evidence>
<dbReference type="EMBL" id="QCYH01000012">
    <property type="protein sequence ID" value="PVA09063.1"/>
    <property type="molecule type" value="Genomic_DNA"/>
</dbReference>
<comment type="caution">
    <text evidence="1">The sequence shown here is derived from an EMBL/GenBank/DDBJ whole genome shotgun (WGS) entry which is preliminary data.</text>
</comment>
<dbReference type="InterPro" id="IPR009843">
    <property type="entry name" value="DUF1403"/>
</dbReference>
<gene>
    <name evidence="1" type="ORF">DC366_16030</name>
</gene>
<evidence type="ECO:0008006" key="3">
    <source>
        <dbReference type="Google" id="ProtNLM"/>
    </source>
</evidence>
<protein>
    <recommendedName>
        <fullName evidence="3">DUF1403 domain-containing protein</fullName>
    </recommendedName>
</protein>
<dbReference type="Pfam" id="PF07183">
    <property type="entry name" value="DUF1403"/>
    <property type="match status" value="1"/>
</dbReference>
<reference evidence="1 2" key="1">
    <citation type="submission" date="2018-04" db="EMBL/GenBank/DDBJ databases">
        <title>Pelagivirga bohaiensis gen. nov., sp. nov., a bacterium isolated from the Bohai Sea.</title>
        <authorList>
            <person name="Ji X."/>
        </authorList>
    </citation>
    <scope>NUCLEOTIDE SEQUENCE [LARGE SCALE GENOMIC DNA]</scope>
    <source>
        <strain evidence="1 2">BH-SD19</strain>
    </source>
</reference>
<dbReference type="OrthoDB" id="7865302at2"/>
<evidence type="ECO:0000313" key="1">
    <source>
        <dbReference type="EMBL" id="PVA09063.1"/>
    </source>
</evidence>
<organism evidence="1 2">
    <name type="scientific">Pelagivirga sediminicola</name>
    <dbReference type="NCBI Taxonomy" id="2170575"/>
    <lineage>
        <taxon>Bacteria</taxon>
        <taxon>Pseudomonadati</taxon>
        <taxon>Pseudomonadota</taxon>
        <taxon>Alphaproteobacteria</taxon>
        <taxon>Rhodobacterales</taxon>
        <taxon>Paracoccaceae</taxon>
        <taxon>Pelagivirga</taxon>
    </lineage>
</organism>
<dbReference type="Proteomes" id="UP000244446">
    <property type="component" value="Unassembled WGS sequence"/>
</dbReference>
<dbReference type="AlphaFoldDB" id="A0A2T7G3R8"/>
<dbReference type="RefSeq" id="WP_108693231.1">
    <property type="nucleotide sequence ID" value="NZ_QCYH01000012.1"/>
</dbReference>
<keyword evidence="2" id="KW-1185">Reference proteome</keyword>
<name>A0A2T7G3R8_9RHOB</name>
<sequence length="324" mass="34509">MKQAAKPTLSATKSIQLLPRWITLPQDDTPETVAFLSGAALAMLDVVLRDPGGTLPAPLLRDRLAMDAAVACLRLEGRSDSASDIRDAVCLARPVRLVRPERLGRAGDAYGPAGDMFVAWRRLARVNLAAGGWTDRVRTVLPAAVADAMPDFGAPPGPPVAQASRILADVLRQFPREEAAALMLADLTLARAVGWDRPMPLLAAHLPRKDIRAIADGAGDPGPRVHLAMIAACDGAIRKAADLDRRVAKLRAVAPTLRAKGSDEALALFLSHDAVSPSGMLSPMIQGTAVPMTDRAARRLCDRLVELGVVRELTGRATFRLYGV</sequence>
<proteinExistence type="predicted"/>
<accession>A0A2T7G3R8</accession>